<dbReference type="AlphaFoldDB" id="A0A6M3LL31"/>
<organism evidence="1">
    <name type="scientific">viral metagenome</name>
    <dbReference type="NCBI Taxonomy" id="1070528"/>
    <lineage>
        <taxon>unclassified sequences</taxon>
        <taxon>metagenomes</taxon>
        <taxon>organismal metagenomes</taxon>
    </lineage>
</organism>
<name>A0A6M3LL31_9ZZZZ</name>
<accession>A0A6M3LL31</accession>
<proteinExistence type="predicted"/>
<evidence type="ECO:0000313" key="1">
    <source>
        <dbReference type="EMBL" id="QJA94342.1"/>
    </source>
</evidence>
<protein>
    <submittedName>
        <fullName evidence="1">Uncharacterized protein</fullName>
    </submittedName>
</protein>
<reference evidence="1" key="1">
    <citation type="submission" date="2020-03" db="EMBL/GenBank/DDBJ databases">
        <title>The deep terrestrial virosphere.</title>
        <authorList>
            <person name="Holmfeldt K."/>
            <person name="Nilsson E."/>
            <person name="Simone D."/>
            <person name="Lopez-Fernandez M."/>
            <person name="Wu X."/>
            <person name="de Brujin I."/>
            <person name="Lundin D."/>
            <person name="Andersson A."/>
            <person name="Bertilsson S."/>
            <person name="Dopson M."/>
        </authorList>
    </citation>
    <scope>NUCLEOTIDE SEQUENCE</scope>
    <source>
        <strain evidence="1">MM415B03888</strain>
    </source>
</reference>
<sequence>MAYADAQSGAIIHYGGSPGTVKLGGVVSKGDAIGISSGVWVRALATVTTVVQLRAVAAEDGATDQEITAYFGIVIMGGRISGATAGGALYVAEGSDSGEYIQAIPTTTGDATTVVGYMLSATIGVITPSFNTDSVA</sequence>
<dbReference type="EMBL" id="MT143224">
    <property type="protein sequence ID" value="QJA94342.1"/>
    <property type="molecule type" value="Genomic_DNA"/>
</dbReference>
<gene>
    <name evidence="1" type="ORF">MM415B03888_0002</name>
</gene>